<dbReference type="SUPFAM" id="SSF52540">
    <property type="entry name" value="P-loop containing nucleoside triphosphate hydrolases"/>
    <property type="match status" value="1"/>
</dbReference>
<feature type="domain" description="NACHT" evidence="9">
    <location>
        <begin position="451"/>
        <end position="569"/>
    </location>
</feature>
<evidence type="ECO:0000313" key="11">
    <source>
        <dbReference type="Proteomes" id="UP001209878"/>
    </source>
</evidence>
<dbReference type="PROSITE" id="PS50209">
    <property type="entry name" value="CARD"/>
    <property type="match status" value="1"/>
</dbReference>
<evidence type="ECO:0000259" key="9">
    <source>
        <dbReference type="PROSITE" id="PS50837"/>
    </source>
</evidence>
<dbReference type="InterPro" id="IPR007111">
    <property type="entry name" value="NACHT_NTPase"/>
</dbReference>
<proteinExistence type="predicted"/>
<dbReference type="Gene3D" id="3.40.50.300">
    <property type="entry name" value="P-loop containing nucleotide triphosphate hydrolases"/>
    <property type="match status" value="1"/>
</dbReference>
<dbReference type="Gene3D" id="1.10.533.10">
    <property type="entry name" value="Death Domain, Fas"/>
    <property type="match status" value="1"/>
</dbReference>
<evidence type="ECO:0000313" key="10">
    <source>
        <dbReference type="EMBL" id="KAK2171773.1"/>
    </source>
</evidence>
<keyword evidence="6" id="KW-0391">Immunity</keyword>
<dbReference type="PANTHER" id="PTHR46844:SF1">
    <property type="entry name" value="SLR5058 PROTEIN"/>
    <property type="match status" value="1"/>
</dbReference>
<comment type="subcellular location">
    <subcellularLocation>
        <location evidence="1">Cytoplasm</location>
    </subcellularLocation>
</comment>
<evidence type="ECO:0008006" key="12">
    <source>
        <dbReference type="Google" id="ProtNLM"/>
    </source>
</evidence>
<dbReference type="CDD" id="cd01671">
    <property type="entry name" value="CARD"/>
    <property type="match status" value="1"/>
</dbReference>
<dbReference type="InterPro" id="IPR032675">
    <property type="entry name" value="LRR_dom_sf"/>
</dbReference>
<name>A0AAD9NKD1_RIDPI</name>
<evidence type="ECO:0000256" key="5">
    <source>
        <dbReference type="ARBA" id="ARBA00022840"/>
    </source>
</evidence>
<dbReference type="GO" id="GO:0005737">
    <property type="term" value="C:cytoplasm"/>
    <property type="evidence" value="ECO:0007669"/>
    <property type="project" value="UniProtKB-SubCell"/>
</dbReference>
<evidence type="ECO:0000256" key="6">
    <source>
        <dbReference type="ARBA" id="ARBA00022859"/>
    </source>
</evidence>
<dbReference type="Pfam" id="PF00619">
    <property type="entry name" value="CARD"/>
    <property type="match status" value="1"/>
</dbReference>
<dbReference type="InterPro" id="IPR041249">
    <property type="entry name" value="HEPN_DZIP3"/>
</dbReference>
<dbReference type="AlphaFoldDB" id="A0AAD9NKD1"/>
<dbReference type="PANTHER" id="PTHR46844">
    <property type="entry name" value="SLR5058 PROTEIN"/>
    <property type="match status" value="1"/>
</dbReference>
<dbReference type="EMBL" id="JAODUO010001028">
    <property type="protein sequence ID" value="KAK2171773.1"/>
    <property type="molecule type" value="Genomic_DNA"/>
</dbReference>
<organism evidence="10 11">
    <name type="scientific">Ridgeia piscesae</name>
    <name type="common">Tubeworm</name>
    <dbReference type="NCBI Taxonomy" id="27915"/>
    <lineage>
        <taxon>Eukaryota</taxon>
        <taxon>Metazoa</taxon>
        <taxon>Spiralia</taxon>
        <taxon>Lophotrochozoa</taxon>
        <taxon>Annelida</taxon>
        <taxon>Polychaeta</taxon>
        <taxon>Sedentaria</taxon>
        <taxon>Canalipalpata</taxon>
        <taxon>Sabellida</taxon>
        <taxon>Siboglinidae</taxon>
        <taxon>Ridgeia</taxon>
    </lineage>
</organism>
<feature type="region of interest" description="Disordered" evidence="7">
    <location>
        <begin position="211"/>
        <end position="254"/>
    </location>
</feature>
<dbReference type="GO" id="GO:0042981">
    <property type="term" value="P:regulation of apoptotic process"/>
    <property type="evidence" value="ECO:0007669"/>
    <property type="project" value="InterPro"/>
</dbReference>
<dbReference type="Pfam" id="PF05729">
    <property type="entry name" value="NACHT"/>
    <property type="match status" value="1"/>
</dbReference>
<feature type="domain" description="CARD" evidence="8">
    <location>
        <begin position="285"/>
        <end position="374"/>
    </location>
</feature>
<keyword evidence="11" id="KW-1185">Reference proteome</keyword>
<dbReference type="SUPFAM" id="SSF47986">
    <property type="entry name" value="DEATH domain"/>
    <property type="match status" value="1"/>
</dbReference>
<reference evidence="10" key="1">
    <citation type="journal article" date="2023" name="Mol. Biol. Evol.">
        <title>Third-Generation Sequencing Reveals the Adaptive Role of the Epigenome in Three Deep-Sea Polychaetes.</title>
        <authorList>
            <person name="Perez M."/>
            <person name="Aroh O."/>
            <person name="Sun Y."/>
            <person name="Lan Y."/>
            <person name="Juniper S.K."/>
            <person name="Young C.R."/>
            <person name="Angers B."/>
            <person name="Qian P.Y."/>
        </authorList>
    </citation>
    <scope>NUCLEOTIDE SEQUENCE</scope>
    <source>
        <strain evidence="10">R07B-5</strain>
    </source>
</reference>
<dbReference type="Pfam" id="PF18738">
    <property type="entry name" value="HEPN_DZIP3"/>
    <property type="match status" value="1"/>
</dbReference>
<sequence length="1165" mass="129931">MGDATTPKDTLLSPAQADPDDPVDEDYARLCRLFVQVAPVSLRLLFSQFHSPTHLPEMLRKTETRAILRRLHESGSISDSQWAALYPHDRYQISADEYDMDLLITLLKSICHLPVPYPSGWHNVPPDGDVSTSANLVRLQCFPAQLAKMTSYDAKVWDRMVSVFSGFGGPSCQALIDEIAVSPIPLKERREYHTSVETYAKNTTVCMSTKTRAEGAGKRRKSEQHYISTTVVQQTPSTPPESSPEQSEPDGLEREETVAFARDATSQMYDALKESMVCGRNRKDESKVERSILHEYLPRLSAAVDADKLLPKLVQRGLLSHDEKNKIMLAVREHDALRQIVELILRKAGNAFSVFCGILKYRNKDLAEEILRAKTTMLTKPPSDPLEQANDALRLQYLAVLSRTMPVPWLNSQFLPVDDYFVDPLIVDMMRSPVPLDKVMDRNGNPFDTPTRVLLEGASGTGKTTLCAFLALQWARQTGSLKGRFRMVLFIELKRIQPTDDIFDAVIDQCMPPCCNKTKEDVNMMLEGFQEYIIFMLDGYEKLSGDALGNFNKVIRRQLFPKSALLLTTAAEAINGDLLACFGPRRLTLLGTAPESPPRMVEKYIEVTDTPAELYEGLLGELRRDDIGSLRRLAANPLHCLCMCLICENGSDVTSYRTRPALLRAFFDAVQKSHCARTGLCVRSGASFPSDLKQGVSNLEEMAWRGVTGGLAAFSLDDVSSEFRNHEMFQLGLLSFHLTAKFTLNIRRMCCFSNTLFEECLLANMLARLEPADRWQRWQTLSRRPHMTSLFVSLLADADWAELSPIYDRMSSDNLAIHSRKSDNSDVTAGNVAKFNVSLMSLHDSRGRPAEAVDVVARSLPSRLYMRASRLPESETLDGLRLVLRSDPANVTQLDMLLGHYDDEYHAAVVSIATALASNSHVTHVTLRWSDADLLALFLAEMFGRQSAIVEVTCVDQSPTVVDAASATALNDLRKAGERMASVNTLSFSNCRNAALVSGLLRHLPLTLHELRLAGSAIDVVGTRELARHLEESSELRLLDLDSASLRSADFLHVTGALRRAKSLTHLVLSRTSLDAICLTSLAEAMTLNTSLRQLDVRGVDMDRAGDQTTYGSLCRVCRESDDRVVSPRRRPLPDNIGGHRVKLIGNDFTDTVCFTKPVADYFWM</sequence>
<dbReference type="GO" id="GO:0005524">
    <property type="term" value="F:ATP binding"/>
    <property type="evidence" value="ECO:0007669"/>
    <property type="project" value="UniProtKB-KW"/>
</dbReference>
<evidence type="ECO:0000256" key="1">
    <source>
        <dbReference type="ARBA" id="ARBA00004496"/>
    </source>
</evidence>
<evidence type="ECO:0000256" key="2">
    <source>
        <dbReference type="ARBA" id="ARBA00022490"/>
    </source>
</evidence>
<evidence type="ECO:0000256" key="7">
    <source>
        <dbReference type="SAM" id="MobiDB-lite"/>
    </source>
</evidence>
<keyword evidence="2" id="KW-0963">Cytoplasm</keyword>
<evidence type="ECO:0000259" key="8">
    <source>
        <dbReference type="PROSITE" id="PS50209"/>
    </source>
</evidence>
<protein>
    <recommendedName>
        <fullName evidence="12">CARD domain-containing protein</fullName>
    </recommendedName>
</protein>
<dbReference type="PROSITE" id="PS50837">
    <property type="entry name" value="NACHT"/>
    <property type="match status" value="1"/>
</dbReference>
<dbReference type="Gene3D" id="3.80.10.10">
    <property type="entry name" value="Ribonuclease Inhibitor"/>
    <property type="match status" value="1"/>
</dbReference>
<evidence type="ECO:0000256" key="3">
    <source>
        <dbReference type="ARBA" id="ARBA00022588"/>
    </source>
</evidence>
<feature type="region of interest" description="Disordered" evidence="7">
    <location>
        <begin position="1"/>
        <end position="21"/>
    </location>
</feature>
<accession>A0AAD9NKD1</accession>
<dbReference type="InterPro" id="IPR027417">
    <property type="entry name" value="P-loop_NTPase"/>
</dbReference>
<dbReference type="Proteomes" id="UP001209878">
    <property type="component" value="Unassembled WGS sequence"/>
</dbReference>
<dbReference type="InterPro" id="IPR001315">
    <property type="entry name" value="CARD"/>
</dbReference>
<dbReference type="SUPFAM" id="SSF52047">
    <property type="entry name" value="RNI-like"/>
    <property type="match status" value="1"/>
</dbReference>
<dbReference type="InterPro" id="IPR011029">
    <property type="entry name" value="DEATH-like_dom_sf"/>
</dbReference>
<keyword evidence="4" id="KW-0547">Nucleotide-binding</keyword>
<keyword evidence="5" id="KW-0067">ATP-binding</keyword>
<gene>
    <name evidence="10" type="ORF">NP493_1024g00047</name>
</gene>
<comment type="caution">
    <text evidence="10">The sequence shown here is derived from an EMBL/GenBank/DDBJ whole genome shotgun (WGS) entry which is preliminary data.</text>
</comment>
<keyword evidence="3" id="KW-0399">Innate immunity</keyword>
<evidence type="ECO:0000256" key="4">
    <source>
        <dbReference type="ARBA" id="ARBA00022741"/>
    </source>
</evidence>
<dbReference type="GO" id="GO:0045087">
    <property type="term" value="P:innate immune response"/>
    <property type="evidence" value="ECO:0007669"/>
    <property type="project" value="UniProtKB-KW"/>
</dbReference>